<name>A0A562IK69_9GAMM</name>
<accession>A0A562IK69</accession>
<keyword evidence="2" id="KW-1185">Reference proteome</keyword>
<dbReference type="Proteomes" id="UP000319627">
    <property type="component" value="Unassembled WGS sequence"/>
</dbReference>
<reference evidence="1 2" key="1">
    <citation type="submission" date="2019-07" db="EMBL/GenBank/DDBJ databases">
        <title>Genomic Encyclopedia of Type Strains, Phase I: the one thousand microbial genomes (KMG-I) project.</title>
        <authorList>
            <person name="Kyrpides N."/>
        </authorList>
    </citation>
    <scope>NUCLEOTIDE SEQUENCE [LARGE SCALE GENOMIC DNA]</scope>
    <source>
        <strain evidence="1 2">DSM 375</strain>
    </source>
</reference>
<organism evidence="1 2">
    <name type="scientific">Azomonas agilis</name>
    <dbReference type="NCBI Taxonomy" id="116849"/>
    <lineage>
        <taxon>Bacteria</taxon>
        <taxon>Pseudomonadati</taxon>
        <taxon>Pseudomonadota</taxon>
        <taxon>Gammaproteobacteria</taxon>
        <taxon>Pseudomonadales</taxon>
        <taxon>Pseudomonadaceae</taxon>
        <taxon>Azomonas</taxon>
    </lineage>
</organism>
<protein>
    <submittedName>
        <fullName evidence="1">Uncharacterized protein</fullName>
    </submittedName>
</protein>
<gene>
    <name evidence="1" type="ORF">LX59_01571</name>
</gene>
<comment type="caution">
    <text evidence="1">The sequence shown here is derived from an EMBL/GenBank/DDBJ whole genome shotgun (WGS) entry which is preliminary data.</text>
</comment>
<dbReference type="EMBL" id="VLKG01000005">
    <property type="protein sequence ID" value="TWH71288.1"/>
    <property type="molecule type" value="Genomic_DNA"/>
</dbReference>
<evidence type="ECO:0000313" key="2">
    <source>
        <dbReference type="Proteomes" id="UP000319627"/>
    </source>
</evidence>
<dbReference type="AlphaFoldDB" id="A0A562IK69"/>
<evidence type="ECO:0000313" key="1">
    <source>
        <dbReference type="EMBL" id="TWH71288.1"/>
    </source>
</evidence>
<sequence>MQPPKKKAVPVAGTAFKDGPVRAGLNAKHCKGVPMNLTYSTISECQMNLTCSTPTKPSPLGLKTHIQRG</sequence>
<proteinExistence type="predicted"/>